<gene>
    <name evidence="1" type="ORF">I6I06_07690</name>
</gene>
<organism evidence="1 2">
    <name type="scientific">Paraburkholderia ginsengisoli</name>
    <dbReference type="NCBI Taxonomy" id="311231"/>
    <lineage>
        <taxon>Bacteria</taxon>
        <taxon>Pseudomonadati</taxon>
        <taxon>Pseudomonadota</taxon>
        <taxon>Betaproteobacteria</taxon>
        <taxon>Burkholderiales</taxon>
        <taxon>Burkholderiaceae</taxon>
        <taxon>Paraburkholderia</taxon>
    </lineage>
</organism>
<keyword evidence="2" id="KW-1185">Reference proteome</keyword>
<dbReference type="KEGG" id="pgis:I6I06_07690"/>
<dbReference type="RefSeq" id="WP_042327655.1">
    <property type="nucleotide sequence ID" value="NZ_CP066075.1"/>
</dbReference>
<name>A0A7T4T9S6_9BURK</name>
<sequence>MHLSSLTVLAFYLNGAVDAGKQTSFEEIYSQIEAGTIFEYLKRNVERIDLSMLTAADRKELVEEWQRIANAVDPRRKLAVENNGYCLLLAYVIQGIQQRAEPKE</sequence>
<evidence type="ECO:0000313" key="1">
    <source>
        <dbReference type="EMBL" id="QQC65327.1"/>
    </source>
</evidence>
<proteinExistence type="predicted"/>
<accession>A0A7T4T9S6</accession>
<dbReference type="AlphaFoldDB" id="A0A7T4T9S6"/>
<dbReference type="EMBL" id="CP066075">
    <property type="protein sequence ID" value="QQC65327.1"/>
    <property type="molecule type" value="Genomic_DNA"/>
</dbReference>
<dbReference type="Proteomes" id="UP000595610">
    <property type="component" value="Chromosome 1"/>
</dbReference>
<evidence type="ECO:0000313" key="2">
    <source>
        <dbReference type="Proteomes" id="UP000595610"/>
    </source>
</evidence>
<protein>
    <submittedName>
        <fullName evidence="1">Uncharacterized protein</fullName>
    </submittedName>
</protein>
<reference evidence="1 2" key="1">
    <citation type="submission" date="2020-12" db="EMBL/GenBank/DDBJ databases">
        <title>FDA dAtabase for Regulatory Grade micrObial Sequences (FDA-ARGOS): Supporting development and validation of Infectious Disease Dx tests.</title>
        <authorList>
            <person name="Nelson B."/>
            <person name="Plummer A."/>
            <person name="Tallon L."/>
            <person name="Sadzewicz L."/>
            <person name="Zhao X."/>
            <person name="Boylan J."/>
            <person name="Ott S."/>
            <person name="Bowen H."/>
            <person name="Vavikolanu K."/>
            <person name="Mehta A."/>
            <person name="Aluvathingal J."/>
            <person name="Nadendla S."/>
            <person name="Myers T."/>
            <person name="Yan Y."/>
            <person name="Sichtig H."/>
        </authorList>
    </citation>
    <scope>NUCLEOTIDE SEQUENCE [LARGE SCALE GENOMIC DNA]</scope>
    <source>
        <strain evidence="1 2">FDAARGOS_1049</strain>
    </source>
</reference>